<accession>A0A3B0X6X4</accession>
<name>A0A3B0X6X4_9ZZZZ</name>
<dbReference type="AlphaFoldDB" id="A0A3B0X6X4"/>
<dbReference type="EMBL" id="UOFI01000053">
    <property type="protein sequence ID" value="VAW64055.1"/>
    <property type="molecule type" value="Genomic_DNA"/>
</dbReference>
<gene>
    <name evidence="1" type="ORF">MNBD_GAMMA09-2607</name>
</gene>
<protein>
    <submittedName>
        <fullName evidence="1">Uncharacterized protein</fullName>
    </submittedName>
</protein>
<organism evidence="1">
    <name type="scientific">hydrothermal vent metagenome</name>
    <dbReference type="NCBI Taxonomy" id="652676"/>
    <lineage>
        <taxon>unclassified sequences</taxon>
        <taxon>metagenomes</taxon>
        <taxon>ecological metagenomes</taxon>
    </lineage>
</organism>
<evidence type="ECO:0000313" key="1">
    <source>
        <dbReference type="EMBL" id="VAW64055.1"/>
    </source>
</evidence>
<proteinExistence type="predicted"/>
<sequence length="96" mass="10354">MNDNTLHPSIVAMVSLAANIAANHPKNGLCQVDKLKQMGVSQQHIDTVVEIARHLRNEAGEIMDYSFDQSIKNKQADEQIPAEACCATTASGQACC</sequence>
<reference evidence="1" key="1">
    <citation type="submission" date="2018-06" db="EMBL/GenBank/DDBJ databases">
        <authorList>
            <person name="Zhirakovskaya E."/>
        </authorList>
    </citation>
    <scope>NUCLEOTIDE SEQUENCE</scope>
</reference>